<dbReference type="PROSITE" id="PS51257">
    <property type="entry name" value="PROKAR_LIPOPROTEIN"/>
    <property type="match status" value="1"/>
</dbReference>
<evidence type="ECO:0000313" key="3">
    <source>
        <dbReference type="Proteomes" id="UP000760545"/>
    </source>
</evidence>
<feature type="signal peptide" evidence="1">
    <location>
        <begin position="1"/>
        <end position="24"/>
    </location>
</feature>
<organism evidence="2 3">
    <name type="scientific">Tamlana crocina</name>
    <dbReference type="NCBI Taxonomy" id="393006"/>
    <lineage>
        <taxon>Bacteria</taxon>
        <taxon>Pseudomonadati</taxon>
        <taxon>Bacteroidota</taxon>
        <taxon>Flavobacteriia</taxon>
        <taxon>Flavobacteriales</taxon>
        <taxon>Flavobacteriaceae</taxon>
        <taxon>Tamlana</taxon>
    </lineage>
</organism>
<accession>A0ABX1DGR4</accession>
<name>A0ABX1DGR4_9FLAO</name>
<dbReference type="InterPro" id="IPR025396">
    <property type="entry name" value="DUF4302"/>
</dbReference>
<proteinExistence type="predicted"/>
<evidence type="ECO:0000256" key="1">
    <source>
        <dbReference type="SAM" id="SignalP"/>
    </source>
</evidence>
<evidence type="ECO:0000313" key="2">
    <source>
        <dbReference type="EMBL" id="NJX16491.1"/>
    </source>
</evidence>
<dbReference type="Proteomes" id="UP000760545">
    <property type="component" value="Unassembled WGS sequence"/>
</dbReference>
<dbReference type="EMBL" id="JAAVJS010000021">
    <property type="protein sequence ID" value="NJX16491.1"/>
    <property type="molecule type" value="Genomic_DNA"/>
</dbReference>
<comment type="caution">
    <text evidence="2">The sequence shown here is derived from an EMBL/GenBank/DDBJ whole genome shotgun (WGS) entry which is preliminary data.</text>
</comment>
<keyword evidence="3" id="KW-1185">Reference proteome</keyword>
<gene>
    <name evidence="2" type="ORF">HC176_13430</name>
</gene>
<protein>
    <submittedName>
        <fullName evidence="2">DUF4302 domain-containing protein</fullName>
    </submittedName>
</protein>
<feature type="chain" id="PRO_5047072174" evidence="1">
    <location>
        <begin position="25"/>
        <end position="466"/>
    </location>
</feature>
<keyword evidence="1" id="KW-0732">Signal</keyword>
<reference evidence="2 3" key="1">
    <citation type="submission" date="2020-03" db="EMBL/GenBank/DDBJ databases">
        <title>Tamlana sp. nov, isolated from XXX.</title>
        <authorList>
            <person name="Cao W.R."/>
        </authorList>
    </citation>
    <scope>NUCLEOTIDE SEQUENCE [LARGE SCALE GENOMIC DNA]</scope>
    <source>
        <strain evidence="2 3">HST1-43</strain>
    </source>
</reference>
<sequence length="466" mass="51777">MKNIYKYSWLICFALFLAITSCNKDNGEELFSESPADRIANQNSELLELLLSENQGYKAVYFSKNDEFGGFTYYMNFNEDGTVRMTSDFDDDTDIQTSSYEVRTGTTTDLVFTTRNHIQKVSNPDHPGLIGTGFKGTSVFQFFGYENGALVFRDVRNKDTAQLTLVPTNFSNFEIESVASAETSLQQRQNILPTASSSVFQILKIENGNEVSNFNLNYDALKLHAKPSVIVEENGVNAIKEFNFGLAFTESGLIISPALEFGGEVYEVFAYNEANNSYVANVNGTTATILFDSAPAIIKEDVNALGTPGHQVFGYFPVDGANPLTSPGFDTLVETLNSNLQNDPATSNWSFYGFQYYATPDSDGNVLLVVFLLNPTLGRLEQAAYWFTPEITDNKLYLSFTGFTNGTGNSVFNSMLPILIFFNSQEGLYFTDEGSFSSDLFSYSNLSSTFTSADQPNLRVYGLWYN</sequence>
<dbReference type="RefSeq" id="WP_167919125.1">
    <property type="nucleotide sequence ID" value="NZ_JAAVJS010000021.1"/>
</dbReference>
<dbReference type="Pfam" id="PF14135">
    <property type="entry name" value="DUF4302"/>
    <property type="match status" value="1"/>
</dbReference>